<dbReference type="PANTHER" id="PTHR31352:SF40">
    <property type="entry name" value="BETA-AMYLASE 6"/>
    <property type="match status" value="1"/>
</dbReference>
<evidence type="ECO:0000313" key="10">
    <source>
        <dbReference type="EMBL" id="PHT66141.1"/>
    </source>
</evidence>
<evidence type="ECO:0000256" key="2">
    <source>
        <dbReference type="ARBA" id="ARBA00005652"/>
    </source>
</evidence>
<dbReference type="STRING" id="4072.A0A2G2Y9B0"/>
<dbReference type="PRINTS" id="PR00842">
    <property type="entry name" value="GLHYDLASE14B"/>
</dbReference>
<dbReference type="AlphaFoldDB" id="A0A2G2Y9B0"/>
<keyword evidence="5 9" id="KW-0119">Carbohydrate metabolism</keyword>
<dbReference type="PRINTS" id="PR00750">
    <property type="entry name" value="BETAAMYLASE"/>
</dbReference>
<dbReference type="PROSITE" id="PS00679">
    <property type="entry name" value="BETA_AMYLASE_2"/>
    <property type="match status" value="1"/>
</dbReference>
<evidence type="ECO:0000256" key="6">
    <source>
        <dbReference type="ARBA" id="ARBA00023295"/>
    </source>
</evidence>
<reference evidence="10 11" key="2">
    <citation type="journal article" date="2017" name="Genome Biol.">
        <title>New reference genome sequences of hot pepper reveal the massive evolution of plant disease-resistance genes by retroduplication.</title>
        <authorList>
            <person name="Kim S."/>
            <person name="Park J."/>
            <person name="Yeom S.I."/>
            <person name="Kim Y.M."/>
            <person name="Seo E."/>
            <person name="Kim K.T."/>
            <person name="Kim M.S."/>
            <person name="Lee J.M."/>
            <person name="Cheong K."/>
            <person name="Shin H.S."/>
            <person name="Kim S.B."/>
            <person name="Han K."/>
            <person name="Lee J."/>
            <person name="Park M."/>
            <person name="Lee H.A."/>
            <person name="Lee H.Y."/>
            <person name="Lee Y."/>
            <person name="Oh S."/>
            <person name="Lee J.H."/>
            <person name="Choi E."/>
            <person name="Choi E."/>
            <person name="Lee S.E."/>
            <person name="Jeon J."/>
            <person name="Kim H."/>
            <person name="Choi G."/>
            <person name="Song H."/>
            <person name="Lee J."/>
            <person name="Lee S.C."/>
            <person name="Kwon J.K."/>
            <person name="Lee H.Y."/>
            <person name="Koo N."/>
            <person name="Hong Y."/>
            <person name="Kim R.W."/>
            <person name="Kang W.H."/>
            <person name="Huh J.H."/>
            <person name="Kang B.C."/>
            <person name="Yang T.J."/>
            <person name="Lee Y.H."/>
            <person name="Bennetzen J.L."/>
            <person name="Choi D."/>
        </authorList>
    </citation>
    <scope>NUCLEOTIDE SEQUENCE [LARGE SCALE GENOMIC DNA]</scope>
    <source>
        <strain evidence="11">cv. CM334</strain>
    </source>
</reference>
<comment type="catalytic activity">
    <reaction evidence="1 9">
        <text>Hydrolysis of (1-&gt;4)-alpha-D-glucosidic linkages in polysaccharides so as to remove successive maltose units from the non-reducing ends of the chains.</text>
        <dbReference type="EC" id="3.2.1.2"/>
    </reaction>
</comment>
<dbReference type="SUPFAM" id="SSF51445">
    <property type="entry name" value="(Trans)glycosidases"/>
    <property type="match status" value="1"/>
</dbReference>
<protein>
    <recommendedName>
        <fullName evidence="3 9">Beta-amylase</fullName>
        <ecNumber evidence="3 9">3.2.1.2</ecNumber>
    </recommendedName>
</protein>
<dbReference type="InterPro" id="IPR018238">
    <property type="entry name" value="Glyco_hydro_14_CS"/>
</dbReference>
<evidence type="ECO:0000256" key="7">
    <source>
        <dbReference type="ARBA" id="ARBA00023326"/>
    </source>
</evidence>
<feature type="active site" description="Proton acceptor" evidence="8">
    <location>
        <position position="316"/>
    </location>
</feature>
<dbReference type="EMBL" id="AYRZ02000012">
    <property type="protein sequence ID" value="PHT66141.1"/>
    <property type="molecule type" value="Genomic_DNA"/>
</dbReference>
<evidence type="ECO:0000256" key="4">
    <source>
        <dbReference type="ARBA" id="ARBA00022801"/>
    </source>
</evidence>
<dbReference type="EC" id="3.2.1.2" evidence="3 9"/>
<dbReference type="Gene3D" id="3.20.20.80">
    <property type="entry name" value="Glycosidases"/>
    <property type="match status" value="2"/>
</dbReference>
<accession>A0A2G2Y9B0</accession>
<sequence length="385" mass="43668">MGDHRTKRPKTYDWSAYKSFFLLIQKIGLKIQAVMSFHQCGGNVGDVVYIPLPKWVLEVGEKDPDIFYTNRAGIRNKEYLLSLGVDNQRLFQGRTPIEIYRDYMASFTENMLDLLQAGAIIDIEVGLGSSGELRYPSYPEALGWKFPGIGEFQCYDEYMKEDFRETADEAVKPKYNRPGDAGTYNDTPDKAGFFKKGDQIIGEANKVFRGFPVKIAAKLKNSSAPSRKSVYVSGIHWWFKDRSHAAELTAGYYNLSDRDGYRPIAKMLSRHYASLNFTCLEMKDNEQAAEAMSAPQELVQQVLSSGWKEFIDVTGENALARYDGTAYDQILLNVRPNGINLHGPPKLKMAGLAYLRLSDDLMKQHNFDIFKKFVHKMHADLVSAN</sequence>
<dbReference type="GO" id="GO:0016161">
    <property type="term" value="F:beta-amylase activity"/>
    <property type="evidence" value="ECO:0000318"/>
    <property type="project" value="GO_Central"/>
</dbReference>
<evidence type="ECO:0000313" key="11">
    <source>
        <dbReference type="Proteomes" id="UP000222542"/>
    </source>
</evidence>
<reference evidence="10 11" key="1">
    <citation type="journal article" date="2014" name="Nat. Genet.">
        <title>Genome sequence of the hot pepper provides insights into the evolution of pungency in Capsicum species.</title>
        <authorList>
            <person name="Kim S."/>
            <person name="Park M."/>
            <person name="Yeom S.I."/>
            <person name="Kim Y.M."/>
            <person name="Lee J.M."/>
            <person name="Lee H.A."/>
            <person name="Seo E."/>
            <person name="Choi J."/>
            <person name="Cheong K."/>
            <person name="Kim K.T."/>
            <person name="Jung K."/>
            <person name="Lee G.W."/>
            <person name="Oh S.K."/>
            <person name="Bae C."/>
            <person name="Kim S.B."/>
            <person name="Lee H.Y."/>
            <person name="Kim S.Y."/>
            <person name="Kim M.S."/>
            <person name="Kang B.C."/>
            <person name="Jo Y.D."/>
            <person name="Yang H.B."/>
            <person name="Jeong H.J."/>
            <person name="Kang W.H."/>
            <person name="Kwon J.K."/>
            <person name="Shin C."/>
            <person name="Lim J.Y."/>
            <person name="Park J.H."/>
            <person name="Huh J.H."/>
            <person name="Kim J.S."/>
            <person name="Kim B.D."/>
            <person name="Cohen O."/>
            <person name="Paran I."/>
            <person name="Suh M.C."/>
            <person name="Lee S.B."/>
            <person name="Kim Y.K."/>
            <person name="Shin Y."/>
            <person name="Noh S.J."/>
            <person name="Park J."/>
            <person name="Seo Y.S."/>
            <person name="Kwon S.Y."/>
            <person name="Kim H.A."/>
            <person name="Park J.M."/>
            <person name="Kim H.J."/>
            <person name="Choi S.B."/>
            <person name="Bosland P.W."/>
            <person name="Reeves G."/>
            <person name="Jo S.H."/>
            <person name="Lee B.W."/>
            <person name="Cho H.T."/>
            <person name="Choi H.S."/>
            <person name="Lee M.S."/>
            <person name="Yu Y."/>
            <person name="Do Choi Y."/>
            <person name="Park B.S."/>
            <person name="van Deynze A."/>
            <person name="Ashrafi H."/>
            <person name="Hill T."/>
            <person name="Kim W.T."/>
            <person name="Pai H.S."/>
            <person name="Ahn H.K."/>
            <person name="Yeam I."/>
            <person name="Giovannoni J.J."/>
            <person name="Rose J.K."/>
            <person name="Sorensen I."/>
            <person name="Lee S.J."/>
            <person name="Kim R.W."/>
            <person name="Choi I.Y."/>
            <person name="Choi B.S."/>
            <person name="Lim J.S."/>
            <person name="Lee Y.H."/>
            <person name="Choi D."/>
        </authorList>
    </citation>
    <scope>NUCLEOTIDE SEQUENCE [LARGE SCALE GENOMIC DNA]</scope>
    <source>
        <strain evidence="11">cv. CM334</strain>
    </source>
</reference>
<feature type="active site" description="Proton donor" evidence="8">
    <location>
        <position position="132"/>
    </location>
</feature>
<dbReference type="PROSITE" id="PS00506">
    <property type="entry name" value="BETA_AMYLASE_1"/>
    <property type="match status" value="1"/>
</dbReference>
<dbReference type="InterPro" id="IPR001371">
    <property type="entry name" value="Glyco_hydro_14B_pln"/>
</dbReference>
<keyword evidence="4 9" id="KW-0378">Hydrolase</keyword>
<evidence type="ECO:0000256" key="1">
    <source>
        <dbReference type="ARBA" id="ARBA00000546"/>
    </source>
</evidence>
<keyword evidence="6 9" id="KW-0326">Glycosidase</keyword>
<organism evidence="10 11">
    <name type="scientific">Capsicum annuum</name>
    <name type="common">Capsicum pepper</name>
    <dbReference type="NCBI Taxonomy" id="4072"/>
    <lineage>
        <taxon>Eukaryota</taxon>
        <taxon>Viridiplantae</taxon>
        <taxon>Streptophyta</taxon>
        <taxon>Embryophyta</taxon>
        <taxon>Tracheophyta</taxon>
        <taxon>Spermatophyta</taxon>
        <taxon>Magnoliopsida</taxon>
        <taxon>eudicotyledons</taxon>
        <taxon>Gunneridae</taxon>
        <taxon>Pentapetalae</taxon>
        <taxon>asterids</taxon>
        <taxon>lamiids</taxon>
        <taxon>Solanales</taxon>
        <taxon>Solanaceae</taxon>
        <taxon>Solanoideae</taxon>
        <taxon>Capsiceae</taxon>
        <taxon>Capsicum</taxon>
    </lineage>
</organism>
<evidence type="ECO:0000256" key="3">
    <source>
        <dbReference type="ARBA" id="ARBA00012594"/>
    </source>
</evidence>
<dbReference type="Gramene" id="PHT66141">
    <property type="protein sequence ID" value="PHT66141"/>
    <property type="gene ID" value="T459_30566"/>
</dbReference>
<comment type="caution">
    <text evidence="10">The sequence shown here is derived from an EMBL/GenBank/DDBJ whole genome shotgun (WGS) entry which is preliminary data.</text>
</comment>
<evidence type="ECO:0000256" key="5">
    <source>
        <dbReference type="ARBA" id="ARBA00023277"/>
    </source>
</evidence>
<dbReference type="Proteomes" id="UP000222542">
    <property type="component" value="Unassembled WGS sequence"/>
</dbReference>
<dbReference type="GO" id="GO:0005983">
    <property type="term" value="P:starch catabolic process"/>
    <property type="evidence" value="ECO:0000318"/>
    <property type="project" value="GO_Central"/>
</dbReference>
<keyword evidence="7 9" id="KW-0624">Polysaccharide degradation</keyword>
<name>A0A2G2Y9B0_CAPAN</name>
<comment type="similarity">
    <text evidence="2 9">Belongs to the glycosyl hydrolase 14 family.</text>
</comment>
<dbReference type="Pfam" id="PF01373">
    <property type="entry name" value="Glyco_hydro_14"/>
    <property type="match status" value="1"/>
</dbReference>
<proteinExistence type="inferred from homology"/>
<dbReference type="PANTHER" id="PTHR31352">
    <property type="entry name" value="BETA-AMYLASE 1, CHLOROPLASTIC"/>
    <property type="match status" value="1"/>
</dbReference>
<dbReference type="OMA" id="KECGMKM"/>
<evidence type="ECO:0000256" key="9">
    <source>
        <dbReference type="RuleBase" id="RU000509"/>
    </source>
</evidence>
<evidence type="ECO:0000256" key="8">
    <source>
        <dbReference type="PIRSR" id="PIRSR601554-1"/>
    </source>
</evidence>
<dbReference type="InterPro" id="IPR001554">
    <property type="entry name" value="Glyco_hydro_14"/>
</dbReference>
<gene>
    <name evidence="10" type="ORF">T459_30566</name>
</gene>
<keyword evidence="11" id="KW-1185">Reference proteome</keyword>
<dbReference type="InterPro" id="IPR017853">
    <property type="entry name" value="GH"/>
</dbReference>